<name>A0A8D8V8B9_9HEMI</name>
<organism evidence="2">
    <name type="scientific">Cacopsylla melanoneura</name>
    <dbReference type="NCBI Taxonomy" id="428564"/>
    <lineage>
        <taxon>Eukaryota</taxon>
        <taxon>Metazoa</taxon>
        <taxon>Ecdysozoa</taxon>
        <taxon>Arthropoda</taxon>
        <taxon>Hexapoda</taxon>
        <taxon>Insecta</taxon>
        <taxon>Pterygota</taxon>
        <taxon>Neoptera</taxon>
        <taxon>Paraneoptera</taxon>
        <taxon>Hemiptera</taxon>
        <taxon>Sternorrhyncha</taxon>
        <taxon>Psylloidea</taxon>
        <taxon>Psyllidae</taxon>
        <taxon>Psyllinae</taxon>
        <taxon>Cacopsylla</taxon>
    </lineage>
</organism>
<reference evidence="2" key="1">
    <citation type="submission" date="2021-05" db="EMBL/GenBank/DDBJ databases">
        <authorList>
            <person name="Alioto T."/>
            <person name="Alioto T."/>
            <person name="Gomez Garrido J."/>
        </authorList>
    </citation>
    <scope>NUCLEOTIDE SEQUENCE</scope>
</reference>
<feature type="chain" id="PRO_5034911646" evidence="1">
    <location>
        <begin position="23"/>
        <end position="314"/>
    </location>
</feature>
<evidence type="ECO:0000313" key="2">
    <source>
        <dbReference type="EMBL" id="CAG6718829.1"/>
    </source>
</evidence>
<feature type="signal peptide" evidence="1">
    <location>
        <begin position="1"/>
        <end position="22"/>
    </location>
</feature>
<keyword evidence="1" id="KW-0732">Signal</keyword>
<protein>
    <submittedName>
        <fullName evidence="2">Uncharacterized protein</fullName>
    </submittedName>
</protein>
<dbReference type="EMBL" id="HBUF01357928">
    <property type="protein sequence ID" value="CAG6718829.1"/>
    <property type="molecule type" value="Transcribed_RNA"/>
</dbReference>
<accession>A0A8D8V8B9</accession>
<evidence type="ECO:0000256" key="1">
    <source>
        <dbReference type="SAM" id="SignalP"/>
    </source>
</evidence>
<sequence>MEQSSCLLLPTLVLAVLSPALCLPGEKFRINPDDIERVKQMSNLTDNRDRTAKNVNFAWKMTVQSTSPTTQDPKYTSTLDPEMQKKNNEIYDKLFAQLAYTLRDKEYLNRWLTEMDKGYHIFLYEIQKQGKYKWFKRFDDDQFFEGDDGDSLFQFAVNYLRTLGTKEEFEKRVLIKIRPKRGEKDDLRIRKPTSSEERRNDTESYRLMQVHLAMALGNKYLLDTWMDCINKGGYEHLLNELHRLGPKHFLRNDIPEIRIQGAVGGIFWTGLIEYLRYLGQEGFNLLLEKVKALPPNLDGQELLAKKYLDLQNTS</sequence>
<dbReference type="AlphaFoldDB" id="A0A8D8V8B9"/>
<proteinExistence type="predicted"/>